<name>A0ACC1C076_9ROSI</name>
<organism evidence="1 2">
    <name type="scientific">Pistacia atlantica</name>
    <dbReference type="NCBI Taxonomy" id="434234"/>
    <lineage>
        <taxon>Eukaryota</taxon>
        <taxon>Viridiplantae</taxon>
        <taxon>Streptophyta</taxon>
        <taxon>Embryophyta</taxon>
        <taxon>Tracheophyta</taxon>
        <taxon>Spermatophyta</taxon>
        <taxon>Magnoliopsida</taxon>
        <taxon>eudicotyledons</taxon>
        <taxon>Gunneridae</taxon>
        <taxon>Pentapetalae</taxon>
        <taxon>rosids</taxon>
        <taxon>malvids</taxon>
        <taxon>Sapindales</taxon>
        <taxon>Anacardiaceae</taxon>
        <taxon>Pistacia</taxon>
    </lineage>
</organism>
<gene>
    <name evidence="1" type="ORF">Patl1_18863</name>
</gene>
<protein>
    <submittedName>
        <fullName evidence="1">Uncharacterized protein</fullName>
    </submittedName>
</protein>
<evidence type="ECO:0000313" key="1">
    <source>
        <dbReference type="EMBL" id="KAJ0105423.1"/>
    </source>
</evidence>
<accession>A0ACC1C076</accession>
<dbReference type="Proteomes" id="UP001164250">
    <property type="component" value="Chromosome 2"/>
</dbReference>
<dbReference type="EMBL" id="CM047898">
    <property type="protein sequence ID" value="KAJ0105423.1"/>
    <property type="molecule type" value="Genomic_DNA"/>
</dbReference>
<comment type="caution">
    <text evidence="1">The sequence shown here is derived from an EMBL/GenBank/DDBJ whole genome shotgun (WGS) entry which is preliminary data.</text>
</comment>
<proteinExistence type="predicted"/>
<sequence>MMASMLEKSEGWSLIKFVSILDELEHGDIRKDFEKSRNTMRVMPGKLKDLIENINQSSDNEQIRCVISDVNAQWGLKVAQKMGIPSNAIHDGLISISEENLPWKANEFPWSFRGHEEVLMCMAPDLCLCGVKLSYVWSEAIRRKKGA</sequence>
<reference evidence="2" key="1">
    <citation type="journal article" date="2023" name="G3 (Bethesda)">
        <title>Genome assembly and association tests identify interacting loci associated with vigor, precocity, and sex in interspecific pistachio rootstocks.</title>
        <authorList>
            <person name="Palmer W."/>
            <person name="Jacygrad E."/>
            <person name="Sagayaradj S."/>
            <person name="Cavanaugh K."/>
            <person name="Han R."/>
            <person name="Bertier L."/>
            <person name="Beede B."/>
            <person name="Kafkas S."/>
            <person name="Golino D."/>
            <person name="Preece J."/>
            <person name="Michelmore R."/>
        </authorList>
    </citation>
    <scope>NUCLEOTIDE SEQUENCE [LARGE SCALE GENOMIC DNA]</scope>
</reference>
<evidence type="ECO:0000313" key="2">
    <source>
        <dbReference type="Proteomes" id="UP001164250"/>
    </source>
</evidence>
<keyword evidence="2" id="KW-1185">Reference proteome</keyword>